<sequence length="112" mass="12941">MLTLDQRRYEMRLDQRRYEMRLDQRRGYFESVSSIREPWMNDGLYKIQIPQQQSDSDETITETDDVEEAATSTQDVSSDGSSSNDEKMMITIQTEADQSDLTIIDGLDSSSN</sequence>
<organism evidence="2">
    <name type="scientific">Timema bartmani</name>
    <dbReference type="NCBI Taxonomy" id="61472"/>
    <lineage>
        <taxon>Eukaryota</taxon>
        <taxon>Metazoa</taxon>
        <taxon>Ecdysozoa</taxon>
        <taxon>Arthropoda</taxon>
        <taxon>Hexapoda</taxon>
        <taxon>Insecta</taxon>
        <taxon>Pterygota</taxon>
        <taxon>Neoptera</taxon>
        <taxon>Polyneoptera</taxon>
        <taxon>Phasmatodea</taxon>
        <taxon>Timematodea</taxon>
        <taxon>Timematoidea</taxon>
        <taxon>Timematidae</taxon>
        <taxon>Timema</taxon>
    </lineage>
</organism>
<reference evidence="2" key="1">
    <citation type="submission" date="2020-11" db="EMBL/GenBank/DDBJ databases">
        <authorList>
            <person name="Tran Van P."/>
        </authorList>
    </citation>
    <scope>NUCLEOTIDE SEQUENCE</scope>
</reference>
<evidence type="ECO:0000313" key="2">
    <source>
        <dbReference type="EMBL" id="CAD7437882.1"/>
    </source>
</evidence>
<proteinExistence type="predicted"/>
<dbReference type="AlphaFoldDB" id="A0A7R9HVR8"/>
<accession>A0A7R9HVR8</accession>
<feature type="region of interest" description="Disordered" evidence="1">
    <location>
        <begin position="48"/>
        <end position="112"/>
    </location>
</feature>
<feature type="compositionally biased region" description="Low complexity" evidence="1">
    <location>
        <begin position="69"/>
        <end position="83"/>
    </location>
</feature>
<gene>
    <name evidence="2" type="ORF">TBIB3V08_LOCUS484</name>
</gene>
<protein>
    <submittedName>
        <fullName evidence="2">Uncharacterized protein</fullName>
    </submittedName>
</protein>
<dbReference type="EMBL" id="OD564338">
    <property type="protein sequence ID" value="CAD7437882.1"/>
    <property type="molecule type" value="Genomic_DNA"/>
</dbReference>
<evidence type="ECO:0000256" key="1">
    <source>
        <dbReference type="SAM" id="MobiDB-lite"/>
    </source>
</evidence>
<name>A0A7R9HVR8_9NEOP</name>
<feature type="compositionally biased region" description="Acidic residues" evidence="1">
    <location>
        <begin position="55"/>
        <end position="68"/>
    </location>
</feature>
<feature type="compositionally biased region" description="Polar residues" evidence="1">
    <location>
        <begin position="91"/>
        <end position="101"/>
    </location>
</feature>